<dbReference type="GO" id="GO:0042973">
    <property type="term" value="F:glucan endo-1,3-beta-D-glucosidase activity"/>
    <property type="evidence" value="ECO:0007669"/>
    <property type="project" value="UniProtKB-EC"/>
</dbReference>
<evidence type="ECO:0000256" key="12">
    <source>
        <dbReference type="ARBA" id="ARBA00023242"/>
    </source>
</evidence>
<evidence type="ECO:0000256" key="10">
    <source>
        <dbReference type="ARBA" id="ARBA00023015"/>
    </source>
</evidence>
<gene>
    <name evidence="20" type="ORF">SVIM_LOCUS291503</name>
</gene>
<dbReference type="GO" id="GO:0030015">
    <property type="term" value="C:CCR4-NOT core complex"/>
    <property type="evidence" value="ECO:0007669"/>
    <property type="project" value="InterPro"/>
</dbReference>
<dbReference type="SUPFAM" id="SSF51445">
    <property type="entry name" value="(Trans)glycosidases"/>
    <property type="match status" value="1"/>
</dbReference>
<evidence type="ECO:0000256" key="17">
    <source>
        <dbReference type="SAM" id="MobiDB-lite"/>
    </source>
</evidence>
<feature type="signal peptide" evidence="18">
    <location>
        <begin position="1"/>
        <end position="22"/>
    </location>
</feature>
<keyword evidence="9" id="KW-0378">Hydrolase</keyword>
<dbReference type="PANTHER" id="PTHR23326">
    <property type="entry name" value="CCR4 NOT-RELATED"/>
    <property type="match status" value="1"/>
</dbReference>
<dbReference type="InterPro" id="IPR017853">
    <property type="entry name" value="GH"/>
</dbReference>
<evidence type="ECO:0000259" key="19">
    <source>
        <dbReference type="Pfam" id="PF04065"/>
    </source>
</evidence>
<dbReference type="EMBL" id="CAADRP010001637">
    <property type="protein sequence ID" value="VFU46086.1"/>
    <property type="molecule type" value="Genomic_DNA"/>
</dbReference>
<evidence type="ECO:0000256" key="15">
    <source>
        <dbReference type="ARBA" id="ARBA00033417"/>
    </source>
</evidence>
<dbReference type="GO" id="GO:0005634">
    <property type="term" value="C:nucleus"/>
    <property type="evidence" value="ECO:0007669"/>
    <property type="project" value="UniProtKB-SubCell"/>
</dbReference>
<dbReference type="InterPro" id="IPR040168">
    <property type="entry name" value="Not2/3/5"/>
</dbReference>
<protein>
    <recommendedName>
        <fullName evidence="6">glucan endo-1,3-beta-D-glucosidase</fullName>
        <ecNumber evidence="6">3.2.1.39</ecNumber>
    </recommendedName>
    <alternativeName>
        <fullName evidence="14">(1-&gt;3)-beta-glucan endohydrolase</fullName>
    </alternativeName>
    <alternativeName>
        <fullName evidence="15">Beta-1,3-endoglucanase</fullName>
    </alternativeName>
</protein>
<dbReference type="Pfam" id="PF04065">
    <property type="entry name" value="Not3"/>
    <property type="match status" value="1"/>
</dbReference>
<keyword evidence="18" id="KW-0732">Signal</keyword>
<evidence type="ECO:0000256" key="14">
    <source>
        <dbReference type="ARBA" id="ARBA00033335"/>
    </source>
</evidence>
<comment type="similarity">
    <text evidence="5 16">Belongs to the glycosyl hydrolase 17 family.</text>
</comment>
<dbReference type="InterPro" id="IPR000490">
    <property type="entry name" value="Glyco_hydro_17"/>
</dbReference>
<evidence type="ECO:0000256" key="2">
    <source>
        <dbReference type="ARBA" id="ARBA00004123"/>
    </source>
</evidence>
<dbReference type="GO" id="GO:0005737">
    <property type="term" value="C:cytoplasm"/>
    <property type="evidence" value="ECO:0007669"/>
    <property type="project" value="UniProtKB-SubCell"/>
</dbReference>
<evidence type="ECO:0000256" key="16">
    <source>
        <dbReference type="RuleBase" id="RU004335"/>
    </source>
</evidence>
<feature type="domain" description="CCR4-Not complex component Not N-terminal" evidence="19">
    <location>
        <begin position="267"/>
        <end position="355"/>
    </location>
</feature>
<keyword evidence="11" id="KW-0804">Transcription</keyword>
<comment type="catalytic activity">
    <reaction evidence="1">
        <text>Hydrolysis of (1-&gt;3)-beta-D-glucosidic linkages in (1-&gt;3)-beta-D-glucans.</text>
        <dbReference type="EC" id="3.2.1.39"/>
    </reaction>
</comment>
<keyword evidence="12" id="KW-0539">Nucleus</keyword>
<accession>A0A6N2LXV4</accession>
<dbReference type="Pfam" id="PF00332">
    <property type="entry name" value="Glyco_hydro_17"/>
    <property type="match status" value="1"/>
</dbReference>
<evidence type="ECO:0000256" key="5">
    <source>
        <dbReference type="ARBA" id="ARBA00008773"/>
    </source>
</evidence>
<feature type="chain" id="PRO_5027094190" description="glucan endo-1,3-beta-D-glucosidase" evidence="18">
    <location>
        <begin position="23"/>
        <end position="1164"/>
    </location>
</feature>
<keyword evidence="8" id="KW-0678">Repressor</keyword>
<evidence type="ECO:0000256" key="8">
    <source>
        <dbReference type="ARBA" id="ARBA00022491"/>
    </source>
</evidence>
<evidence type="ECO:0000256" key="7">
    <source>
        <dbReference type="ARBA" id="ARBA00022490"/>
    </source>
</evidence>
<evidence type="ECO:0000256" key="11">
    <source>
        <dbReference type="ARBA" id="ARBA00023163"/>
    </source>
</evidence>
<sequence length="1164" mass="127450">MGAYWFLRLVLVLGILGSCVHGLGVNWGTMAIRKLSPETFSRVLLVTSPSLLLVTTCQSWPLNRHFFAVLAYPPVENRILGSCVHGLGVNWGTMAIRKLSPETFSRFLLVTSPSLLLVTTCQSWPLNRHFFAVLAYPPVENRILGSCVHGLGVNWGTMAIRKLSPETVVQMLKDNGILKVKLFDADQNTMTALAGSGIEVMVAIPNDQRAVMGDYNRAKDWVKRNVTRYNFNGGVTIKLLLKVQQYCVCYGSLDNSIGFVFFVVIVTEAEIEGLTVKKGKTRPPRLTHTHLETSITRHKLHIKKLELILRLLDNDELSPEEVNDVKDFLDDYVERNQEDFDDFSDVDDLYNSLPLDKVESLEDLVTIGPPGLVKVNYNGWQPVRLTASHFRDGNAIFFATVASPHHESAVVQDQADDTASQDSNSGIVARTPRAKSSMVGLSAPSTPTGNHAPISVNVQAQTLPGLSAASPTLPGSTSVRGVLENAAPSSPITLGNSMKEEEVAGFPGRISSPSLADAGLARGISRGGLSNQPSSSIPLSPGVVPSNGALGSVPLASDIAKRNILGTDDRLGSGGMVQPLASSSNRMILPQAGKAGDGTGAVDSSSSGEAGYYGWQSFLSFGHWHAMETWEFLSKSERTALAIMPMTFICDGHHPSSGMKAQGGQFRARTEIAPDHREKFLQRLQQGQFRARTEIAPDQREKFLQRLQQVQQQGHSNILGMPPLTGGNHKQFSAQQNPFCSRSFFFFKIFTPYPFLASGFNAVTSAALQQPNSIHRQSSQQVVMSSGAKDPEQQLMQNLPEDSTTESAHTSGLGKSLVYEDELTSPYTMDTSYALSQSGTGIGGILCEAMIGRPLQLQIDLCVQLEGLVRVTKVVYNVFATGWASGSLTEHLQVPRDIDLSPGQLLQSSQPSSGLVIGRRSVSDLGAIGDNLTGSAINSGAMHNQLYNLQMLEAAYHKLPQPKDSERARTYIPRHPAATPPSYPQVQLPMASNPAFWERLSMHSYGTDTLFFAFYYQQVMWYATLFNCHAVFVCHTVTASFFSNQLSCAEYLSQLLQRAKEAFLEIPLKIQHLVSTHEEPKVTTDWQRGQTRMMIACELVACWSNAIEFGGNENTEFGLYFIFLGTLLISFSSSLQTYSVNFQFLAESHFSFAPRASRLNTLSA</sequence>
<name>A0A6N2LXV4_SALVM</name>
<dbReference type="GO" id="GO:0006355">
    <property type="term" value="P:regulation of DNA-templated transcription"/>
    <property type="evidence" value="ECO:0007669"/>
    <property type="project" value="InterPro"/>
</dbReference>
<organism evidence="20">
    <name type="scientific">Salix viminalis</name>
    <name type="common">Common osier</name>
    <name type="synonym">Basket willow</name>
    <dbReference type="NCBI Taxonomy" id="40686"/>
    <lineage>
        <taxon>Eukaryota</taxon>
        <taxon>Viridiplantae</taxon>
        <taxon>Streptophyta</taxon>
        <taxon>Embryophyta</taxon>
        <taxon>Tracheophyta</taxon>
        <taxon>Spermatophyta</taxon>
        <taxon>Magnoliopsida</taxon>
        <taxon>eudicotyledons</taxon>
        <taxon>Gunneridae</taxon>
        <taxon>Pentapetalae</taxon>
        <taxon>rosids</taxon>
        <taxon>fabids</taxon>
        <taxon>Malpighiales</taxon>
        <taxon>Salicaceae</taxon>
        <taxon>Saliceae</taxon>
        <taxon>Salix</taxon>
    </lineage>
</organism>
<evidence type="ECO:0000256" key="4">
    <source>
        <dbReference type="ARBA" id="ARBA00007682"/>
    </source>
</evidence>
<dbReference type="Gene3D" id="2.30.30.1020">
    <property type="entry name" value="CCR4-NOT complex subunit 2/3/5, C-terminal domain"/>
    <property type="match status" value="1"/>
</dbReference>
<evidence type="ECO:0000256" key="6">
    <source>
        <dbReference type="ARBA" id="ARBA00012780"/>
    </source>
</evidence>
<dbReference type="AlphaFoldDB" id="A0A6N2LXV4"/>
<dbReference type="InterPro" id="IPR007207">
    <property type="entry name" value="Not_N"/>
</dbReference>
<evidence type="ECO:0000313" key="20">
    <source>
        <dbReference type="EMBL" id="VFU46086.1"/>
    </source>
</evidence>
<dbReference type="EC" id="3.2.1.39" evidence="6"/>
<dbReference type="InterPro" id="IPR038635">
    <property type="entry name" value="CCR4-NOT_su2/3/5_C_sf"/>
</dbReference>
<keyword evidence="13" id="KW-0326">Glycosidase</keyword>
<dbReference type="GO" id="GO:0005975">
    <property type="term" value="P:carbohydrate metabolic process"/>
    <property type="evidence" value="ECO:0007669"/>
    <property type="project" value="InterPro"/>
</dbReference>
<reference evidence="20" key="1">
    <citation type="submission" date="2019-03" db="EMBL/GenBank/DDBJ databases">
        <authorList>
            <person name="Mank J."/>
            <person name="Almeida P."/>
        </authorList>
    </citation>
    <scope>NUCLEOTIDE SEQUENCE</scope>
    <source>
        <strain evidence="20">78183</strain>
    </source>
</reference>
<feature type="compositionally biased region" description="Low complexity" evidence="17">
    <location>
        <begin position="409"/>
        <end position="423"/>
    </location>
</feature>
<evidence type="ECO:0000256" key="9">
    <source>
        <dbReference type="ARBA" id="ARBA00022801"/>
    </source>
</evidence>
<evidence type="ECO:0000256" key="3">
    <source>
        <dbReference type="ARBA" id="ARBA00004496"/>
    </source>
</evidence>
<proteinExistence type="inferred from homology"/>
<comment type="similarity">
    <text evidence="4">Belongs to the CNOT2/3/5 family.</text>
</comment>
<evidence type="ECO:0000256" key="18">
    <source>
        <dbReference type="SAM" id="SignalP"/>
    </source>
</evidence>
<keyword evidence="7" id="KW-0963">Cytoplasm</keyword>
<keyword evidence="10" id="KW-0805">Transcription regulation</keyword>
<feature type="region of interest" description="Disordered" evidence="17">
    <location>
        <begin position="408"/>
        <end position="452"/>
    </location>
</feature>
<comment type="subcellular location">
    <subcellularLocation>
        <location evidence="3">Cytoplasm</location>
    </subcellularLocation>
    <subcellularLocation>
        <location evidence="2">Nucleus</location>
    </subcellularLocation>
</comment>
<dbReference type="Gene3D" id="3.20.20.80">
    <property type="entry name" value="Glycosidases"/>
    <property type="match status" value="1"/>
</dbReference>
<evidence type="ECO:0000256" key="13">
    <source>
        <dbReference type="ARBA" id="ARBA00023295"/>
    </source>
</evidence>
<evidence type="ECO:0000256" key="1">
    <source>
        <dbReference type="ARBA" id="ARBA00000382"/>
    </source>
</evidence>